<evidence type="ECO:0000313" key="3">
    <source>
        <dbReference type="Proteomes" id="UP000198211"/>
    </source>
</evidence>
<keyword evidence="1" id="KW-0732">Signal</keyword>
<proteinExistence type="predicted"/>
<comment type="caution">
    <text evidence="2">The sequence shown here is derived from an EMBL/GenBank/DDBJ whole genome shotgun (WGS) entry which is preliminary data.</text>
</comment>
<gene>
    <name evidence="2" type="ORF">PHMEG_00016911</name>
</gene>
<organism evidence="2 3">
    <name type="scientific">Phytophthora megakarya</name>
    <dbReference type="NCBI Taxonomy" id="4795"/>
    <lineage>
        <taxon>Eukaryota</taxon>
        <taxon>Sar</taxon>
        <taxon>Stramenopiles</taxon>
        <taxon>Oomycota</taxon>
        <taxon>Peronosporomycetes</taxon>
        <taxon>Peronosporales</taxon>
        <taxon>Peronosporaceae</taxon>
        <taxon>Phytophthora</taxon>
    </lineage>
</organism>
<dbReference type="Proteomes" id="UP000198211">
    <property type="component" value="Unassembled WGS sequence"/>
</dbReference>
<sequence length="292" mass="31636">MIKFFALASIAIAILTGSSNGAKDECVLIDFTAEESEFADLNSAIKSTKAAKLLGSVLGKYDPLTLRNVTLKGFNYPRVMGQDVTVATTIDSITITGLKNLTPKQVNVTSPNSVEITTSSTGQVAVDAKLSATVAALDLSASADLRFVLEKPTFTANIEANMFACAPGVSASLCSNMTVADLQERIASATTKRQYASIMKEVFMKFKDASVKSFALDFESISEFDLDFDSPSFIFRTMLRLVPDYSVDDINKKGSTYEAYISTINRYAPTVLNFIITSMLEPWFGATCLSEK</sequence>
<evidence type="ECO:0000256" key="1">
    <source>
        <dbReference type="SAM" id="SignalP"/>
    </source>
</evidence>
<name>A0A225VYQ0_9STRA</name>
<accession>A0A225VYQ0</accession>
<dbReference type="OrthoDB" id="127024at2759"/>
<reference evidence="3" key="1">
    <citation type="submission" date="2017-03" db="EMBL/GenBank/DDBJ databases">
        <title>Phytopthora megakarya and P. palmivora, two closely related causual agents of cacao black pod achieved similar genome size and gene model numbers by different mechanisms.</title>
        <authorList>
            <person name="Ali S."/>
            <person name="Shao J."/>
            <person name="Larry D.J."/>
            <person name="Kronmiller B."/>
            <person name="Shen D."/>
            <person name="Strem M.D."/>
            <person name="Melnick R.L."/>
            <person name="Guiltinan M.J."/>
            <person name="Tyler B.M."/>
            <person name="Meinhardt L.W."/>
            <person name="Bailey B.A."/>
        </authorList>
    </citation>
    <scope>NUCLEOTIDE SEQUENCE [LARGE SCALE GENOMIC DNA]</scope>
    <source>
        <strain evidence="3">zdho120</strain>
    </source>
</reference>
<evidence type="ECO:0000313" key="2">
    <source>
        <dbReference type="EMBL" id="OWZ10264.1"/>
    </source>
</evidence>
<dbReference type="AlphaFoldDB" id="A0A225VYQ0"/>
<feature type="signal peptide" evidence="1">
    <location>
        <begin position="1"/>
        <end position="21"/>
    </location>
</feature>
<dbReference type="EMBL" id="NBNE01002503">
    <property type="protein sequence ID" value="OWZ10264.1"/>
    <property type="molecule type" value="Genomic_DNA"/>
</dbReference>
<protein>
    <submittedName>
        <fullName evidence="2">Uncharacterized protein</fullName>
    </submittedName>
</protein>
<keyword evidence="3" id="KW-1185">Reference proteome</keyword>
<feature type="chain" id="PRO_5012262728" evidence="1">
    <location>
        <begin position="22"/>
        <end position="292"/>
    </location>
</feature>